<name>A0ABQ1R891_9ALTE</name>
<keyword evidence="2" id="KW-0472">Membrane</keyword>
<evidence type="ECO:0000256" key="2">
    <source>
        <dbReference type="SAM" id="Phobius"/>
    </source>
</evidence>
<sequence>MNYTQMQQWFSDRQPRERQLVLIAGLFLILYGGYMLFVEPSQLRVQQLENQIAQHKEQSSALQSQAAALIAGSQDPDAAVKRRISQLMLQKVELEKQIDDDTSDLIPPHRMRNVLQALLAENDDLHLLEMRSLPAVNLTEQDQAKDGSEQSMPGLYQQGLILIVEGKYFALQAYLTELEMLPWRFHWQRMAYSVQEPPVGRMEIELSTLSTDKAFVGI</sequence>
<organism evidence="3 4">
    <name type="scientific">Lacimicrobium alkaliphilum</name>
    <dbReference type="NCBI Taxonomy" id="1526571"/>
    <lineage>
        <taxon>Bacteria</taxon>
        <taxon>Pseudomonadati</taxon>
        <taxon>Pseudomonadota</taxon>
        <taxon>Gammaproteobacteria</taxon>
        <taxon>Alteromonadales</taxon>
        <taxon>Alteromonadaceae</taxon>
        <taxon>Lacimicrobium</taxon>
    </lineage>
</organism>
<protein>
    <recommendedName>
        <fullName evidence="5">MSHA biogenesis protein MshJ</fullName>
    </recommendedName>
</protein>
<dbReference type="RefSeq" id="WP_099033728.1">
    <property type="nucleotide sequence ID" value="NZ_BMGJ01000005.1"/>
</dbReference>
<reference evidence="4" key="1">
    <citation type="journal article" date="2019" name="Int. J. Syst. Evol. Microbiol.">
        <title>The Global Catalogue of Microorganisms (GCM) 10K type strain sequencing project: providing services to taxonomists for standard genome sequencing and annotation.</title>
        <authorList>
            <consortium name="The Broad Institute Genomics Platform"/>
            <consortium name="The Broad Institute Genome Sequencing Center for Infectious Disease"/>
            <person name="Wu L."/>
            <person name="Ma J."/>
        </authorList>
    </citation>
    <scope>NUCLEOTIDE SEQUENCE [LARGE SCALE GENOMIC DNA]</scope>
    <source>
        <strain evidence="4">CGMCC 1.12923</strain>
    </source>
</reference>
<dbReference type="InterPro" id="IPR007690">
    <property type="entry name" value="T2SS_GspM"/>
</dbReference>
<evidence type="ECO:0008006" key="5">
    <source>
        <dbReference type="Google" id="ProtNLM"/>
    </source>
</evidence>
<evidence type="ECO:0000313" key="3">
    <source>
        <dbReference type="EMBL" id="GGD61831.1"/>
    </source>
</evidence>
<comment type="caution">
    <text evidence="3">The sequence shown here is derived from an EMBL/GenBank/DDBJ whole genome shotgun (WGS) entry which is preliminary data.</text>
</comment>
<dbReference type="EMBL" id="BMGJ01000005">
    <property type="protein sequence ID" value="GGD61831.1"/>
    <property type="molecule type" value="Genomic_DNA"/>
</dbReference>
<dbReference type="Proteomes" id="UP000614272">
    <property type="component" value="Unassembled WGS sequence"/>
</dbReference>
<proteinExistence type="predicted"/>
<feature type="coiled-coil region" evidence="1">
    <location>
        <begin position="38"/>
        <end position="104"/>
    </location>
</feature>
<accession>A0ABQ1R891</accession>
<feature type="transmembrane region" description="Helical" evidence="2">
    <location>
        <begin position="20"/>
        <end position="37"/>
    </location>
</feature>
<evidence type="ECO:0000313" key="4">
    <source>
        <dbReference type="Proteomes" id="UP000614272"/>
    </source>
</evidence>
<keyword evidence="2" id="KW-0812">Transmembrane</keyword>
<keyword evidence="1" id="KW-0175">Coiled coil</keyword>
<keyword evidence="2" id="KW-1133">Transmembrane helix</keyword>
<dbReference type="Pfam" id="PF04612">
    <property type="entry name" value="T2SSM"/>
    <property type="match status" value="1"/>
</dbReference>
<evidence type="ECO:0000256" key="1">
    <source>
        <dbReference type="SAM" id="Coils"/>
    </source>
</evidence>
<keyword evidence="4" id="KW-1185">Reference proteome</keyword>
<gene>
    <name evidence="3" type="ORF">GCM10011357_16380</name>
</gene>